<keyword evidence="3" id="KW-1185">Reference proteome</keyword>
<proteinExistence type="predicted"/>
<name>A0A9W4DVM2_9ACTN</name>
<comment type="caution">
    <text evidence="2">The sequence shown here is derived from an EMBL/GenBank/DDBJ whole genome shotgun (WGS) entry which is preliminary data.</text>
</comment>
<evidence type="ECO:0000256" key="1">
    <source>
        <dbReference type="SAM" id="MobiDB-lite"/>
    </source>
</evidence>
<reference evidence="2" key="1">
    <citation type="submission" date="2021-05" db="EMBL/GenBank/DDBJ databases">
        <authorList>
            <person name="Arsene-Ploetze F."/>
        </authorList>
    </citation>
    <scope>NUCLEOTIDE SEQUENCE</scope>
    <source>
        <strain evidence="2">DSM 42138</strain>
    </source>
</reference>
<feature type="region of interest" description="Disordered" evidence="1">
    <location>
        <begin position="124"/>
        <end position="145"/>
    </location>
</feature>
<gene>
    <name evidence="2" type="ORF">SCOCK_260054</name>
</gene>
<organism evidence="2 3">
    <name type="scientific">Actinacidiphila cocklensis</name>
    <dbReference type="NCBI Taxonomy" id="887465"/>
    <lineage>
        <taxon>Bacteria</taxon>
        <taxon>Bacillati</taxon>
        <taxon>Actinomycetota</taxon>
        <taxon>Actinomycetes</taxon>
        <taxon>Kitasatosporales</taxon>
        <taxon>Streptomycetaceae</taxon>
        <taxon>Actinacidiphila</taxon>
    </lineage>
</organism>
<dbReference type="Gene3D" id="2.60.120.260">
    <property type="entry name" value="Galactose-binding domain-like"/>
    <property type="match status" value="1"/>
</dbReference>
<evidence type="ECO:0000313" key="3">
    <source>
        <dbReference type="Proteomes" id="UP001152519"/>
    </source>
</evidence>
<dbReference type="EMBL" id="CAJSLV010000055">
    <property type="protein sequence ID" value="CAG6394360.1"/>
    <property type="molecule type" value="Genomic_DNA"/>
</dbReference>
<dbReference type="Proteomes" id="UP001152519">
    <property type="component" value="Unassembled WGS sequence"/>
</dbReference>
<evidence type="ECO:0000313" key="2">
    <source>
        <dbReference type="EMBL" id="CAG6394360.1"/>
    </source>
</evidence>
<accession>A0A9W4DVM2</accession>
<sequence length="145" mass="15009">MAAARGPRAVWDFEAEMISMAAAVTGPAEDSGDTLTTDVHARLDRLPRSRWHWMIAIGLGTVWILDGLEATTVGQGVMSPSLGGGSPVTVDNHAPSRNASGVVWASPQPGAGRHTLTITIANTGQRNRASGGTGIALDRADVTPS</sequence>
<protein>
    <submittedName>
        <fullName evidence="2">Uncharacterized protein</fullName>
    </submittedName>
</protein>
<dbReference type="AlphaFoldDB" id="A0A9W4DVM2"/>